<dbReference type="Pfam" id="PF01384">
    <property type="entry name" value="PHO4"/>
    <property type="match status" value="1"/>
</dbReference>
<comment type="caution">
    <text evidence="10">The sequence shown here is derived from an EMBL/GenBank/DDBJ whole genome shotgun (WGS) entry which is preliminary data.</text>
</comment>
<dbReference type="GO" id="GO:0035435">
    <property type="term" value="P:phosphate ion transmembrane transport"/>
    <property type="evidence" value="ECO:0007669"/>
    <property type="project" value="TreeGrafter"/>
</dbReference>
<evidence type="ECO:0000256" key="1">
    <source>
        <dbReference type="ARBA" id="ARBA00001981"/>
    </source>
</evidence>
<dbReference type="Proteomes" id="UP000600363">
    <property type="component" value="Unassembled WGS sequence"/>
</dbReference>
<comment type="subcellular location">
    <subcellularLocation>
        <location evidence="2 9">Membrane</location>
        <topology evidence="2 9">Multi-pass membrane protein</topology>
    </subcellularLocation>
</comment>
<feature type="transmembrane region" description="Helical" evidence="9">
    <location>
        <begin position="77"/>
        <end position="102"/>
    </location>
</feature>
<keyword evidence="4 9" id="KW-0813">Transport</keyword>
<keyword evidence="6 9" id="KW-0812">Transmembrane</keyword>
<feature type="transmembrane region" description="Helical" evidence="9">
    <location>
        <begin position="45"/>
        <end position="65"/>
    </location>
</feature>
<organism evidence="10 11">
    <name type="scientific">Methermicoccus shengliensis</name>
    <dbReference type="NCBI Taxonomy" id="660064"/>
    <lineage>
        <taxon>Archaea</taxon>
        <taxon>Methanobacteriati</taxon>
        <taxon>Methanobacteriota</taxon>
        <taxon>Stenosarchaea group</taxon>
        <taxon>Methanomicrobia</taxon>
        <taxon>Methanosarcinales</taxon>
        <taxon>Methermicoccaceae</taxon>
        <taxon>Methermicoccus</taxon>
    </lineage>
</organism>
<feature type="transmembrane region" description="Helical" evidence="9">
    <location>
        <begin position="198"/>
        <end position="224"/>
    </location>
</feature>
<evidence type="ECO:0000256" key="7">
    <source>
        <dbReference type="ARBA" id="ARBA00022989"/>
    </source>
</evidence>
<dbReference type="GO" id="GO:0005315">
    <property type="term" value="F:phosphate transmembrane transporter activity"/>
    <property type="evidence" value="ECO:0007669"/>
    <property type="project" value="InterPro"/>
</dbReference>
<keyword evidence="7 9" id="KW-1133">Transmembrane helix</keyword>
<feature type="transmembrane region" description="Helical" evidence="9">
    <location>
        <begin position="280"/>
        <end position="302"/>
    </location>
</feature>
<feature type="transmembrane region" description="Helical" evidence="9">
    <location>
        <begin position="364"/>
        <end position="386"/>
    </location>
</feature>
<feature type="transmembrane region" description="Helical" evidence="9">
    <location>
        <begin position="168"/>
        <end position="186"/>
    </location>
</feature>
<name>A0A832RSE9_9EURY</name>
<evidence type="ECO:0000313" key="11">
    <source>
        <dbReference type="Proteomes" id="UP000600363"/>
    </source>
</evidence>
<dbReference type="RefSeq" id="WP_042685280.1">
    <property type="nucleotide sequence ID" value="NZ_DUIH01000009.1"/>
</dbReference>
<evidence type="ECO:0000256" key="5">
    <source>
        <dbReference type="ARBA" id="ARBA00022592"/>
    </source>
</evidence>
<dbReference type="EMBL" id="DUIH01000009">
    <property type="protein sequence ID" value="HIH69448.1"/>
    <property type="molecule type" value="Genomic_DNA"/>
</dbReference>
<dbReference type="InterPro" id="IPR001204">
    <property type="entry name" value="Phos_transporter"/>
</dbReference>
<dbReference type="PANTHER" id="PTHR11101">
    <property type="entry name" value="PHOSPHATE TRANSPORTER"/>
    <property type="match status" value="1"/>
</dbReference>
<dbReference type="AlphaFoldDB" id="A0A832RSE9"/>
<feature type="transmembrane region" description="Helical" evidence="9">
    <location>
        <begin position="6"/>
        <end position="24"/>
    </location>
</feature>
<feature type="transmembrane region" description="Helical" evidence="9">
    <location>
        <begin position="109"/>
        <end position="129"/>
    </location>
</feature>
<comment type="function">
    <text evidence="1">Potential transporter for phosphate.</text>
</comment>
<gene>
    <name evidence="10" type="ORF">HA299_02325</name>
</gene>
<accession>A0A832RSE9</accession>
<evidence type="ECO:0000256" key="3">
    <source>
        <dbReference type="ARBA" id="ARBA00009916"/>
    </source>
</evidence>
<evidence type="ECO:0000313" key="10">
    <source>
        <dbReference type="EMBL" id="HIH69448.1"/>
    </source>
</evidence>
<evidence type="ECO:0000256" key="9">
    <source>
        <dbReference type="RuleBase" id="RU363058"/>
    </source>
</evidence>
<reference evidence="10" key="1">
    <citation type="journal article" date="2020" name="bioRxiv">
        <title>A rank-normalized archaeal taxonomy based on genome phylogeny resolves widespread incomplete and uneven classifications.</title>
        <authorList>
            <person name="Rinke C."/>
            <person name="Chuvochina M."/>
            <person name="Mussig A.J."/>
            <person name="Chaumeil P.-A."/>
            <person name="Waite D.W."/>
            <person name="Whitman W.B."/>
            <person name="Parks D.H."/>
            <person name="Hugenholtz P."/>
        </authorList>
    </citation>
    <scope>NUCLEOTIDE SEQUENCE</scope>
    <source>
        <strain evidence="10">UBA12518</strain>
    </source>
</reference>
<keyword evidence="8 9" id="KW-0472">Membrane</keyword>
<proteinExistence type="inferred from homology"/>
<evidence type="ECO:0000256" key="4">
    <source>
        <dbReference type="ARBA" id="ARBA00022448"/>
    </source>
</evidence>
<sequence length="394" mass="41338">MVGAEVVIGAIIFLALIFDFLNGFHDAANAIATVVATRVLTPLQAVGLAATFNLLGPLVFTTAVAKTVGRGIVVPDVITLSVLAATLIGAISWNLITWWFGLPISSSHSLIGGLIGAAVAANGWGVVYLPSTSLLASLLFYSLLAVAVCCVGWLTIHKVLHIDISNRTVLIGVLLGFAVGIPMITLTGRIPVGGISAVVLFMAVAPILGLCGGFFVASLVIRLFRRYTAETMNKYFRRLQLVSASFYSLTHGANDAQKTMGIITLLLFSQGMIPSFEVPVWVILSASGAMALGTFFGGWRIVATMAKRVTKLRPYQGFCAESTGGMVLALMAVFGIPVSTTQVISGSIMGVGMTKSLTSVRWGVARQIVGAWILTIPAAAVVGALAEFTISTLF</sequence>
<feature type="transmembrane region" description="Helical" evidence="9">
    <location>
        <begin position="323"/>
        <end position="344"/>
    </location>
</feature>
<protein>
    <recommendedName>
        <fullName evidence="9">Phosphate transporter</fullName>
    </recommendedName>
</protein>
<comment type="similarity">
    <text evidence="3 9">Belongs to the inorganic phosphate transporter (PiT) (TC 2.A.20) family.</text>
</comment>
<dbReference type="GO" id="GO:0016020">
    <property type="term" value="C:membrane"/>
    <property type="evidence" value="ECO:0007669"/>
    <property type="project" value="UniProtKB-SubCell"/>
</dbReference>
<keyword evidence="5 9" id="KW-0592">Phosphate transport</keyword>
<feature type="transmembrane region" description="Helical" evidence="9">
    <location>
        <begin position="135"/>
        <end position="156"/>
    </location>
</feature>
<evidence type="ECO:0000256" key="8">
    <source>
        <dbReference type="ARBA" id="ARBA00023136"/>
    </source>
</evidence>
<evidence type="ECO:0000256" key="6">
    <source>
        <dbReference type="ARBA" id="ARBA00022692"/>
    </source>
</evidence>
<dbReference type="PANTHER" id="PTHR11101:SF80">
    <property type="entry name" value="PHOSPHATE TRANSPORTER"/>
    <property type="match status" value="1"/>
</dbReference>
<evidence type="ECO:0000256" key="2">
    <source>
        <dbReference type="ARBA" id="ARBA00004141"/>
    </source>
</evidence>